<accession>A0A1Y2M592</accession>
<name>A0A1Y2M592_EPING</name>
<dbReference type="AlphaFoldDB" id="A0A1Y2M592"/>
<feature type="region of interest" description="Disordered" evidence="1">
    <location>
        <begin position="1"/>
        <end position="224"/>
    </location>
</feature>
<protein>
    <submittedName>
        <fullName evidence="2">Uncharacterized protein</fullName>
    </submittedName>
</protein>
<feature type="compositionally biased region" description="Basic and acidic residues" evidence="1">
    <location>
        <begin position="183"/>
        <end position="222"/>
    </location>
</feature>
<dbReference type="EMBL" id="KZ107840">
    <property type="protein sequence ID" value="OSS51264.1"/>
    <property type="molecule type" value="Genomic_DNA"/>
</dbReference>
<reference evidence="2 3" key="1">
    <citation type="journal article" date="2017" name="Genome Announc.">
        <title>Genome sequence of the saprophytic ascomycete Epicoccum nigrum ICMP 19927 strain isolated from New Zealand.</title>
        <authorList>
            <person name="Fokin M."/>
            <person name="Fleetwood D."/>
            <person name="Weir B.S."/>
            <person name="Villas-Boas S.G."/>
        </authorList>
    </citation>
    <scope>NUCLEOTIDE SEQUENCE [LARGE SCALE GENOMIC DNA]</scope>
    <source>
        <strain evidence="2 3">ICMP 19927</strain>
    </source>
</reference>
<organism evidence="2 3">
    <name type="scientific">Epicoccum nigrum</name>
    <name type="common">Soil fungus</name>
    <name type="synonym">Epicoccum purpurascens</name>
    <dbReference type="NCBI Taxonomy" id="105696"/>
    <lineage>
        <taxon>Eukaryota</taxon>
        <taxon>Fungi</taxon>
        <taxon>Dikarya</taxon>
        <taxon>Ascomycota</taxon>
        <taxon>Pezizomycotina</taxon>
        <taxon>Dothideomycetes</taxon>
        <taxon>Pleosporomycetidae</taxon>
        <taxon>Pleosporales</taxon>
        <taxon>Pleosporineae</taxon>
        <taxon>Didymellaceae</taxon>
        <taxon>Epicoccum</taxon>
    </lineage>
</organism>
<feature type="compositionally biased region" description="Polar residues" evidence="1">
    <location>
        <begin position="65"/>
        <end position="75"/>
    </location>
</feature>
<feature type="compositionally biased region" description="Polar residues" evidence="1">
    <location>
        <begin position="87"/>
        <end position="106"/>
    </location>
</feature>
<sequence>MDSSGPSRSRRPRASSSSPPRRNRALSSTPPRVFEDPPLTPLTPLHPNPNPNPTPSSRPSPKPSASISLPGSRRSSLAPLTPLAPSNPLTPLVTNHTVTFTTSPDSTVLDHDATGEARNATGENASPSPSPSAPVASPHTRKNPRKRRAEDRPRVSGIRKADKKRILPPKSEPKFPSPITERVLVREMQRREQERRRERIRERSDARNHAPNRKPFEPRDGGHGLARLNADVMAALGRLAPPSELREQAVAELTEELAQLKIPDPLTVRARAWSNALIGGERGPGEGGAVEESAVEEDEHAVDECAVQDDHAA</sequence>
<dbReference type="Proteomes" id="UP000193240">
    <property type="component" value="Unassembled WGS sequence"/>
</dbReference>
<keyword evidence="3" id="KW-1185">Reference proteome</keyword>
<evidence type="ECO:0000313" key="2">
    <source>
        <dbReference type="EMBL" id="OSS51264.1"/>
    </source>
</evidence>
<feature type="region of interest" description="Disordered" evidence="1">
    <location>
        <begin position="278"/>
        <end position="313"/>
    </location>
</feature>
<feature type="compositionally biased region" description="Pro residues" evidence="1">
    <location>
        <begin position="38"/>
        <end position="62"/>
    </location>
</feature>
<feature type="compositionally biased region" description="Low complexity" evidence="1">
    <location>
        <begin position="14"/>
        <end position="28"/>
    </location>
</feature>
<gene>
    <name evidence="2" type="ORF">B5807_03143</name>
</gene>
<dbReference type="InParanoid" id="A0A1Y2M592"/>
<evidence type="ECO:0000313" key="3">
    <source>
        <dbReference type="Proteomes" id="UP000193240"/>
    </source>
</evidence>
<proteinExistence type="predicted"/>
<evidence type="ECO:0000256" key="1">
    <source>
        <dbReference type="SAM" id="MobiDB-lite"/>
    </source>
</evidence>